<dbReference type="EMBL" id="JANBPK010001195">
    <property type="protein sequence ID" value="KAJ2925084.1"/>
    <property type="molecule type" value="Genomic_DNA"/>
</dbReference>
<evidence type="ECO:0000313" key="2">
    <source>
        <dbReference type="Proteomes" id="UP001140091"/>
    </source>
</evidence>
<dbReference type="OrthoDB" id="5424209at2759"/>
<reference evidence="1" key="1">
    <citation type="submission" date="2022-06" db="EMBL/GenBank/DDBJ databases">
        <title>Genome Sequence of Candolleomyces eurysporus.</title>
        <authorList>
            <person name="Buettner E."/>
        </authorList>
    </citation>
    <scope>NUCLEOTIDE SEQUENCE</scope>
    <source>
        <strain evidence="1">VTCC 930004</strain>
    </source>
</reference>
<evidence type="ECO:0008006" key="3">
    <source>
        <dbReference type="Google" id="ProtNLM"/>
    </source>
</evidence>
<comment type="caution">
    <text evidence="1">The sequence shown here is derived from an EMBL/GenBank/DDBJ whole genome shotgun (WGS) entry which is preliminary data.</text>
</comment>
<proteinExistence type="predicted"/>
<gene>
    <name evidence="1" type="ORF">H1R20_g11998</name>
</gene>
<dbReference type="InterPro" id="IPR009003">
    <property type="entry name" value="Peptidase_S1_PA"/>
</dbReference>
<protein>
    <recommendedName>
        <fullName evidence="3">Serine protease</fullName>
    </recommendedName>
</protein>
<name>A0A9W8J0A7_9AGAR</name>
<evidence type="ECO:0000313" key="1">
    <source>
        <dbReference type="EMBL" id="KAJ2925084.1"/>
    </source>
</evidence>
<organism evidence="1 2">
    <name type="scientific">Candolleomyces eurysporus</name>
    <dbReference type="NCBI Taxonomy" id="2828524"/>
    <lineage>
        <taxon>Eukaryota</taxon>
        <taxon>Fungi</taxon>
        <taxon>Dikarya</taxon>
        <taxon>Basidiomycota</taxon>
        <taxon>Agaricomycotina</taxon>
        <taxon>Agaricomycetes</taxon>
        <taxon>Agaricomycetidae</taxon>
        <taxon>Agaricales</taxon>
        <taxon>Agaricineae</taxon>
        <taxon>Psathyrellaceae</taxon>
        <taxon>Candolleomyces</taxon>
    </lineage>
</organism>
<dbReference type="AlphaFoldDB" id="A0A9W8J0A7"/>
<dbReference type="SUPFAM" id="SSF50494">
    <property type="entry name" value="Trypsin-like serine proteases"/>
    <property type="match status" value="1"/>
</dbReference>
<accession>A0A9W8J0A7</accession>
<keyword evidence="2" id="KW-1185">Reference proteome</keyword>
<feature type="non-terminal residue" evidence="1">
    <location>
        <position position="545"/>
    </location>
</feature>
<sequence length="545" mass="60397">MTPPPQPSLTSSAPPCVISKEEAFGYFYGQTSRTVLIARSDSSTRPWATIVGGGDGWPTQRYLVNVGYHERLAAFWLNASKREKMVELLDSMSVEFTTIDPIRVVERVKFNYVGDKTTVGHRALAIAIKPETFSFEKGVEVVVACKALLSEHGIDDVECLIREAECFSSAGPLKLQEPAPSSNDAAEFRVPTTSTLGTSIVTTRTPDVEGTRGFYVVANEDPEKLYFLTCRHVVFPFNSGEENLEYKSTEPRIGIFQPCAATLKLLREKGVRDIKDLGAKVTRCLERLGNVEKLEGDKIEAQKDECKTFQRQIEEIKSEILALNPWEDPCNRVIGHVVYSPPLGAGMPPQEYTLDVCVCEVDQSRLDTKNFLGNAVVWGSPEPRFLAYIYDFKPIGDGIQKLNGVTPVDEMVNLKTKSLSDSGDDTGCLAVSKRGARSSVTFGKANNLPSLRTYLATGPNMKKFRALEWGIFQYDQRPETRMFNKPGGDSGATVFDNEGRILGLLTGWSGTAFLADITYVMPAEFAIEEISKRWQKIHTDVLGRV</sequence>
<dbReference type="Proteomes" id="UP001140091">
    <property type="component" value="Unassembled WGS sequence"/>
</dbReference>